<keyword evidence="1 4" id="KW-0732">Signal</keyword>
<dbReference type="Pfam" id="PF04355">
    <property type="entry name" value="BamE"/>
    <property type="match status" value="1"/>
</dbReference>
<evidence type="ECO:0000313" key="6">
    <source>
        <dbReference type="EMBL" id="ROQ01081.1"/>
    </source>
</evidence>
<dbReference type="RefSeq" id="WP_170216276.1">
    <property type="nucleotide sequence ID" value="NZ_AP019700.1"/>
</dbReference>
<proteinExistence type="predicted"/>
<organism evidence="6 7">
    <name type="scientific">Stella humosa</name>
    <dbReference type="NCBI Taxonomy" id="94"/>
    <lineage>
        <taxon>Bacteria</taxon>
        <taxon>Pseudomonadati</taxon>
        <taxon>Pseudomonadota</taxon>
        <taxon>Alphaproteobacteria</taxon>
        <taxon>Rhodospirillales</taxon>
        <taxon>Stellaceae</taxon>
        <taxon>Stella</taxon>
    </lineage>
</organism>
<dbReference type="AlphaFoldDB" id="A0A3N1MBH4"/>
<dbReference type="Proteomes" id="UP000278222">
    <property type="component" value="Unassembled WGS sequence"/>
</dbReference>
<dbReference type="PANTHER" id="PTHR37482:SF1">
    <property type="entry name" value="OUTER MEMBRANE PROTEIN ASSEMBLY FACTOR BAME"/>
    <property type="match status" value="1"/>
</dbReference>
<dbReference type="InterPro" id="IPR007450">
    <property type="entry name" value="BamE_dom"/>
</dbReference>
<dbReference type="GO" id="GO:0051205">
    <property type="term" value="P:protein insertion into membrane"/>
    <property type="evidence" value="ECO:0007669"/>
    <property type="project" value="TreeGrafter"/>
</dbReference>
<comment type="caution">
    <text evidence="6">The sequence shown here is derived from an EMBL/GenBank/DDBJ whole genome shotgun (WGS) entry which is preliminary data.</text>
</comment>
<dbReference type="EMBL" id="RJKX01000011">
    <property type="protein sequence ID" value="ROQ01081.1"/>
    <property type="molecule type" value="Genomic_DNA"/>
</dbReference>
<keyword evidence="2" id="KW-0472">Membrane</keyword>
<dbReference type="GO" id="GO:0030674">
    <property type="term" value="F:protein-macromolecule adaptor activity"/>
    <property type="evidence" value="ECO:0007669"/>
    <property type="project" value="TreeGrafter"/>
</dbReference>
<reference evidence="6 7" key="1">
    <citation type="submission" date="2018-11" db="EMBL/GenBank/DDBJ databases">
        <title>Genomic Encyclopedia of Type Strains, Phase IV (KMG-IV): sequencing the most valuable type-strain genomes for metagenomic binning, comparative biology and taxonomic classification.</title>
        <authorList>
            <person name="Goeker M."/>
        </authorList>
    </citation>
    <scope>NUCLEOTIDE SEQUENCE [LARGE SCALE GENOMIC DNA]</scope>
    <source>
        <strain evidence="6 7">DSM 5900</strain>
    </source>
</reference>
<dbReference type="GO" id="GO:1990063">
    <property type="term" value="C:Bam protein complex"/>
    <property type="evidence" value="ECO:0007669"/>
    <property type="project" value="TreeGrafter"/>
</dbReference>
<dbReference type="GO" id="GO:0043165">
    <property type="term" value="P:Gram-negative-bacterium-type cell outer membrane assembly"/>
    <property type="evidence" value="ECO:0007669"/>
    <property type="project" value="TreeGrafter"/>
</dbReference>
<evidence type="ECO:0000256" key="4">
    <source>
        <dbReference type="SAM" id="SignalP"/>
    </source>
</evidence>
<dbReference type="PROSITE" id="PS51257">
    <property type="entry name" value="PROKAR_LIPOPROTEIN"/>
    <property type="match status" value="1"/>
</dbReference>
<accession>A0A3N1MBH4</accession>
<sequence>MTVPTKILAAAVCAGLFGAACSPIVQQHGNLIASEKLNEIRPGATTKDEVQRILGTPSTLSTFNDRSWYYVSRRTSQVAFFAPSTESQESVAIDFDTSGVVAGVRQFDLRDSKSVELVARQTPSVGKELGFLEQLIGNIGKFNAARRTDSGNRGEI</sequence>
<evidence type="ECO:0000256" key="2">
    <source>
        <dbReference type="ARBA" id="ARBA00023136"/>
    </source>
</evidence>
<feature type="domain" description="Outer membrane protein assembly factor BamE" evidence="5">
    <location>
        <begin position="29"/>
        <end position="102"/>
    </location>
</feature>
<evidence type="ECO:0000259" key="5">
    <source>
        <dbReference type="Pfam" id="PF04355"/>
    </source>
</evidence>
<dbReference type="PANTHER" id="PTHR37482">
    <property type="entry name" value="OUTER MEMBRANE PROTEIN ASSEMBLY FACTOR BAME"/>
    <property type="match status" value="1"/>
</dbReference>
<keyword evidence="7" id="KW-1185">Reference proteome</keyword>
<name>A0A3N1MBH4_9PROT</name>
<dbReference type="InterPro" id="IPR026592">
    <property type="entry name" value="BamE"/>
</dbReference>
<evidence type="ECO:0000256" key="1">
    <source>
        <dbReference type="ARBA" id="ARBA00022729"/>
    </source>
</evidence>
<feature type="chain" id="PRO_5018095294" evidence="4">
    <location>
        <begin position="20"/>
        <end position="156"/>
    </location>
</feature>
<evidence type="ECO:0000313" key="7">
    <source>
        <dbReference type="Proteomes" id="UP000278222"/>
    </source>
</evidence>
<protein>
    <submittedName>
        <fullName evidence="6">Beta-barrel assembly machine subunit BamE</fullName>
    </submittedName>
</protein>
<gene>
    <name evidence="6" type="ORF">EDC65_0255</name>
</gene>
<feature type="signal peptide" evidence="4">
    <location>
        <begin position="1"/>
        <end position="19"/>
    </location>
</feature>
<keyword evidence="3" id="KW-0998">Cell outer membrane</keyword>
<dbReference type="InterPro" id="IPR037873">
    <property type="entry name" value="BamE-like"/>
</dbReference>
<dbReference type="Gene3D" id="3.30.1450.10">
    <property type="match status" value="1"/>
</dbReference>
<evidence type="ECO:0000256" key="3">
    <source>
        <dbReference type="ARBA" id="ARBA00023237"/>
    </source>
</evidence>